<dbReference type="GO" id="GO:0008270">
    <property type="term" value="F:zinc ion binding"/>
    <property type="evidence" value="ECO:0007669"/>
    <property type="project" value="UniProtKB-KW"/>
</dbReference>
<evidence type="ECO:0000259" key="6">
    <source>
        <dbReference type="PROSITE" id="PS51999"/>
    </source>
</evidence>
<evidence type="ECO:0000313" key="7">
    <source>
        <dbReference type="EMBL" id="KAF2539482.1"/>
    </source>
</evidence>
<dbReference type="Proteomes" id="UP000712281">
    <property type="component" value="Unassembled WGS sequence"/>
</dbReference>
<feature type="domain" description="GRF-type" evidence="6">
    <location>
        <begin position="11"/>
        <end position="51"/>
    </location>
</feature>
<dbReference type="PROSITE" id="PS51999">
    <property type="entry name" value="ZF_GRF"/>
    <property type="match status" value="1"/>
</dbReference>
<keyword evidence="5" id="KW-0175">Coiled coil</keyword>
<dbReference type="EMBL" id="QGKW02002228">
    <property type="protein sequence ID" value="KAF2539482.1"/>
    <property type="molecule type" value="Genomic_DNA"/>
</dbReference>
<dbReference type="AlphaFoldDB" id="A0A8S9G8D8"/>
<evidence type="ECO:0000256" key="5">
    <source>
        <dbReference type="SAM" id="Coils"/>
    </source>
</evidence>
<keyword evidence="2 4" id="KW-0863">Zinc-finger</keyword>
<accession>A0A8S9G8D8</accession>
<keyword evidence="1" id="KW-0479">Metal-binding</keyword>
<keyword evidence="3" id="KW-0862">Zinc</keyword>
<comment type="caution">
    <text evidence="7">The sequence shown here is derived from an EMBL/GenBank/DDBJ whole genome shotgun (WGS) entry which is preliminary data.</text>
</comment>
<sequence>METVQGIPRHCHCGSNTIVLTSKTRQNPGRRFFRCETSSSPGHLFKWVDEANSEELALLKDKHVRLDQDLLQLKQELLDMKKDIDEILQVLECIKSKA</sequence>
<evidence type="ECO:0000256" key="1">
    <source>
        <dbReference type="ARBA" id="ARBA00022723"/>
    </source>
</evidence>
<evidence type="ECO:0000313" key="8">
    <source>
        <dbReference type="Proteomes" id="UP000712281"/>
    </source>
</evidence>
<name>A0A8S9G8D8_BRACR</name>
<gene>
    <name evidence="7" type="ORF">F2Q68_00021285</name>
</gene>
<evidence type="ECO:0000256" key="3">
    <source>
        <dbReference type="ARBA" id="ARBA00022833"/>
    </source>
</evidence>
<reference evidence="7" key="1">
    <citation type="submission" date="2019-12" db="EMBL/GenBank/DDBJ databases">
        <title>Genome sequencing and annotation of Brassica cretica.</title>
        <authorList>
            <person name="Studholme D.J."/>
            <person name="Sarris P.F."/>
        </authorList>
    </citation>
    <scope>NUCLEOTIDE SEQUENCE</scope>
    <source>
        <strain evidence="7">PFS-001/15</strain>
        <tissue evidence="7">Leaf</tissue>
    </source>
</reference>
<evidence type="ECO:0000256" key="4">
    <source>
        <dbReference type="PROSITE-ProRule" id="PRU01343"/>
    </source>
</evidence>
<dbReference type="Pfam" id="PF06839">
    <property type="entry name" value="Zn_ribbon_GRF"/>
    <property type="match status" value="1"/>
</dbReference>
<protein>
    <recommendedName>
        <fullName evidence="6">GRF-type domain-containing protein</fullName>
    </recommendedName>
</protein>
<dbReference type="InterPro" id="IPR010666">
    <property type="entry name" value="Znf_GRF"/>
</dbReference>
<organism evidence="7 8">
    <name type="scientific">Brassica cretica</name>
    <name type="common">Mustard</name>
    <dbReference type="NCBI Taxonomy" id="69181"/>
    <lineage>
        <taxon>Eukaryota</taxon>
        <taxon>Viridiplantae</taxon>
        <taxon>Streptophyta</taxon>
        <taxon>Embryophyta</taxon>
        <taxon>Tracheophyta</taxon>
        <taxon>Spermatophyta</taxon>
        <taxon>Magnoliopsida</taxon>
        <taxon>eudicotyledons</taxon>
        <taxon>Gunneridae</taxon>
        <taxon>Pentapetalae</taxon>
        <taxon>rosids</taxon>
        <taxon>malvids</taxon>
        <taxon>Brassicales</taxon>
        <taxon>Brassicaceae</taxon>
        <taxon>Brassiceae</taxon>
        <taxon>Brassica</taxon>
    </lineage>
</organism>
<dbReference type="PANTHER" id="PTHR33248">
    <property type="entry name" value="ZINC ION-BINDING PROTEIN"/>
    <property type="match status" value="1"/>
</dbReference>
<proteinExistence type="predicted"/>
<evidence type="ECO:0000256" key="2">
    <source>
        <dbReference type="ARBA" id="ARBA00022771"/>
    </source>
</evidence>
<feature type="coiled-coil region" evidence="5">
    <location>
        <begin position="56"/>
        <end position="90"/>
    </location>
</feature>